<organism evidence="2 3">
    <name type="scientific">Pseudomaricurvus hydrocarbonicus</name>
    <dbReference type="NCBI Taxonomy" id="1470433"/>
    <lineage>
        <taxon>Bacteria</taxon>
        <taxon>Pseudomonadati</taxon>
        <taxon>Pseudomonadota</taxon>
        <taxon>Gammaproteobacteria</taxon>
        <taxon>Cellvibrionales</taxon>
        <taxon>Cellvibrionaceae</taxon>
        <taxon>Pseudomaricurvus</taxon>
    </lineage>
</organism>
<dbReference type="EMBL" id="JAAONZ010000019">
    <property type="protein sequence ID" value="NHO67675.1"/>
    <property type="molecule type" value="Genomic_DNA"/>
</dbReference>
<feature type="signal peptide" evidence="1">
    <location>
        <begin position="1"/>
        <end position="32"/>
    </location>
</feature>
<evidence type="ECO:0000313" key="3">
    <source>
        <dbReference type="Proteomes" id="UP000787472"/>
    </source>
</evidence>
<accession>A0A9E5MNV5</accession>
<gene>
    <name evidence="2" type="ORF">G8770_19180</name>
</gene>
<evidence type="ECO:0008006" key="4">
    <source>
        <dbReference type="Google" id="ProtNLM"/>
    </source>
</evidence>
<sequence length="213" mass="24186">MKNATLIQRTMVCSRQWLGAIVLSACTGQVFAATDYSGKVFYRYLNESGIPVINHQIPPEYAQKGYEVVTPRGEVVKVVPPALSEKDASQMKLQQMRAAELAKWDEELRRRYSSVDDIEAAKQRKLVQVDGRIAILQSNIRNLKGQISDQHALAARSERMGKAVPDSVLKTLKGLEEELKFTEEQVGQREAQYQSIADKYESDKDRFRIIRPE</sequence>
<evidence type="ECO:0000313" key="2">
    <source>
        <dbReference type="EMBL" id="NHO67675.1"/>
    </source>
</evidence>
<dbReference type="RefSeq" id="WP_167190852.1">
    <property type="nucleotide sequence ID" value="NZ_JAAONZ010000019.1"/>
</dbReference>
<reference evidence="2" key="1">
    <citation type="submission" date="2020-03" db="EMBL/GenBank/DDBJ databases">
        <authorList>
            <person name="Guo F."/>
        </authorList>
    </citation>
    <scope>NUCLEOTIDE SEQUENCE</scope>
    <source>
        <strain evidence="2">JCM 30134</strain>
    </source>
</reference>
<dbReference type="PROSITE" id="PS51257">
    <property type="entry name" value="PROKAR_LIPOPROTEIN"/>
    <property type="match status" value="1"/>
</dbReference>
<evidence type="ECO:0000256" key="1">
    <source>
        <dbReference type="SAM" id="SignalP"/>
    </source>
</evidence>
<comment type="caution">
    <text evidence="2">The sequence shown here is derived from an EMBL/GenBank/DDBJ whole genome shotgun (WGS) entry which is preliminary data.</text>
</comment>
<feature type="chain" id="PRO_5039569039" description="DUF4124 domain-containing protein" evidence="1">
    <location>
        <begin position="33"/>
        <end position="213"/>
    </location>
</feature>
<name>A0A9E5MNV5_9GAMM</name>
<dbReference type="AlphaFoldDB" id="A0A9E5MNV5"/>
<keyword evidence="1" id="KW-0732">Signal</keyword>
<protein>
    <recommendedName>
        <fullName evidence="4">DUF4124 domain-containing protein</fullName>
    </recommendedName>
</protein>
<dbReference type="Proteomes" id="UP000787472">
    <property type="component" value="Unassembled WGS sequence"/>
</dbReference>
<keyword evidence="3" id="KW-1185">Reference proteome</keyword>
<proteinExistence type="predicted"/>